<dbReference type="OrthoDB" id="2376828at2"/>
<evidence type="ECO:0000313" key="2">
    <source>
        <dbReference type="Proteomes" id="UP000031950"/>
    </source>
</evidence>
<evidence type="ECO:0000313" key="1">
    <source>
        <dbReference type="EMBL" id="KIL50673.1"/>
    </source>
</evidence>
<dbReference type="RefSeq" id="WP_152614685.1">
    <property type="nucleotide sequence ID" value="NZ_JXRQ01000016.1"/>
</dbReference>
<name>A0A0C2W3N5_9BACL</name>
<organism evidence="1 2">
    <name type="scientific">Jeotgalibacillus alimentarius</name>
    <dbReference type="NCBI Taxonomy" id="135826"/>
    <lineage>
        <taxon>Bacteria</taxon>
        <taxon>Bacillati</taxon>
        <taxon>Bacillota</taxon>
        <taxon>Bacilli</taxon>
        <taxon>Bacillales</taxon>
        <taxon>Caryophanaceae</taxon>
        <taxon>Jeotgalibacillus</taxon>
    </lineage>
</organism>
<reference evidence="1 2" key="1">
    <citation type="submission" date="2015-01" db="EMBL/GenBank/DDBJ databases">
        <title>Genome sequence of Jeotgalibacillus alimentarius.</title>
        <authorList>
            <person name="Goh K.M."/>
            <person name="Chan K.-G."/>
            <person name="Yaakop A.S."/>
            <person name="Ee R."/>
            <person name="Gan H.M."/>
            <person name="Chan C.S."/>
        </authorList>
    </citation>
    <scope>NUCLEOTIDE SEQUENCE [LARGE SCALE GENOMIC DNA]</scope>
    <source>
        <strain evidence="1 2">YKJ-13</strain>
    </source>
</reference>
<dbReference type="AlphaFoldDB" id="A0A0C2W3N5"/>
<comment type="caution">
    <text evidence="1">The sequence shown here is derived from an EMBL/GenBank/DDBJ whole genome shotgun (WGS) entry which is preliminary data.</text>
</comment>
<keyword evidence="2" id="KW-1185">Reference proteome</keyword>
<dbReference type="STRING" id="135826.KP77_12930"/>
<dbReference type="Proteomes" id="UP000031950">
    <property type="component" value="Unassembled WGS sequence"/>
</dbReference>
<protein>
    <submittedName>
        <fullName evidence="1">Uncharacterized protein</fullName>
    </submittedName>
</protein>
<accession>A0A0C2W3N5</accession>
<gene>
    <name evidence="1" type="ORF">KP77_12930</name>
</gene>
<proteinExistence type="predicted"/>
<dbReference type="PATRIC" id="fig|135826.4.peg.1288"/>
<dbReference type="EMBL" id="JXRQ01000016">
    <property type="protein sequence ID" value="KIL50673.1"/>
    <property type="molecule type" value="Genomic_DNA"/>
</dbReference>
<sequence length="59" mass="6786">MVRKECPKCTRSSYSSGTREVWNCPVCGEDLTAYPSLRAISYYELNQSIRQSAYHHSPK</sequence>